<dbReference type="AlphaFoldDB" id="A0A9W7WPH3"/>
<comment type="caution">
    <text evidence="3">The sequence shown here is derived from an EMBL/GenBank/DDBJ whole genome shotgun (WGS) entry which is preliminary data.</text>
</comment>
<dbReference type="GO" id="GO:0003676">
    <property type="term" value="F:nucleic acid binding"/>
    <property type="evidence" value="ECO:0007669"/>
    <property type="project" value="InterPro"/>
</dbReference>
<protein>
    <recommendedName>
        <fullName evidence="2">Tc1-like transposase DDE domain-containing protein</fullName>
    </recommendedName>
</protein>
<dbReference type="NCBIfam" id="NF033545">
    <property type="entry name" value="transpos_IS630"/>
    <property type="match status" value="1"/>
</dbReference>
<keyword evidence="4" id="KW-1185">Reference proteome</keyword>
<dbReference type="PANTHER" id="PTHR46564:SF1">
    <property type="entry name" value="TRANSPOSASE"/>
    <property type="match status" value="1"/>
</dbReference>
<dbReference type="Proteomes" id="UP001059041">
    <property type="component" value="Linkage Group LG9"/>
</dbReference>
<feature type="compositionally biased region" description="Acidic residues" evidence="1">
    <location>
        <begin position="313"/>
        <end position="329"/>
    </location>
</feature>
<dbReference type="InterPro" id="IPR038717">
    <property type="entry name" value="Tc1-like_DDE_dom"/>
</dbReference>
<dbReference type="PANTHER" id="PTHR46564">
    <property type="entry name" value="TRANSPOSASE"/>
    <property type="match status" value="1"/>
</dbReference>
<evidence type="ECO:0000259" key="2">
    <source>
        <dbReference type="Pfam" id="PF13358"/>
    </source>
</evidence>
<accession>A0A9W7WPH3</accession>
<reference evidence="3" key="1">
    <citation type="submission" date="2021-02" db="EMBL/GenBank/DDBJ databases">
        <title>Comparative genomics reveals that relaxation of natural selection precedes convergent phenotypic evolution of cavefish.</title>
        <authorList>
            <person name="Peng Z."/>
        </authorList>
    </citation>
    <scope>NUCLEOTIDE SEQUENCE</scope>
    <source>
        <tissue evidence="3">Muscle</tissue>
    </source>
</reference>
<sequence>MCMLLMSKMMPASPHFLYLARKLLNEQQEQEICNMVMANNAITLRQILSAILQDNAIFQNVNSISISTIDRILKKHQMTMKQIYRVPFERNSDRVKELHQYVHRIMALEGNETPHILVFVDEAGFNLAKGRRRGHNIIGHRATVDVPGQRGGNITMCAAISENGVATRIPSLGPYNTQKLLIFLDRLHFDLIPENERGLIGPHLPQYVIVWDNVNFHRGPLIRAWFTTHPRMVMVFLPPYSPFLNPIEEYFSAWRWSLLHAMDAACEDITGDQCRGWLRHARRFFPRCIARENIRCDVDENLWPERLQRVDGQEGEDGGQEREGEDSDQ</sequence>
<organism evidence="3 4">
    <name type="scientific">Triplophysa rosa</name>
    <name type="common">Cave loach</name>
    <dbReference type="NCBI Taxonomy" id="992332"/>
    <lineage>
        <taxon>Eukaryota</taxon>
        <taxon>Metazoa</taxon>
        <taxon>Chordata</taxon>
        <taxon>Craniata</taxon>
        <taxon>Vertebrata</taxon>
        <taxon>Euteleostomi</taxon>
        <taxon>Actinopterygii</taxon>
        <taxon>Neopterygii</taxon>
        <taxon>Teleostei</taxon>
        <taxon>Ostariophysi</taxon>
        <taxon>Cypriniformes</taxon>
        <taxon>Nemacheilidae</taxon>
        <taxon>Triplophysa</taxon>
    </lineage>
</organism>
<gene>
    <name evidence="3" type="ORF">IRJ41_020982</name>
</gene>
<dbReference type="EMBL" id="JAFHDT010000009">
    <property type="protein sequence ID" value="KAI7805921.1"/>
    <property type="molecule type" value="Genomic_DNA"/>
</dbReference>
<feature type="region of interest" description="Disordered" evidence="1">
    <location>
        <begin position="307"/>
        <end position="329"/>
    </location>
</feature>
<evidence type="ECO:0000313" key="3">
    <source>
        <dbReference type="EMBL" id="KAI7805921.1"/>
    </source>
</evidence>
<dbReference type="Gene3D" id="3.30.420.10">
    <property type="entry name" value="Ribonuclease H-like superfamily/Ribonuclease H"/>
    <property type="match status" value="1"/>
</dbReference>
<name>A0A9W7WPH3_TRIRA</name>
<evidence type="ECO:0000256" key="1">
    <source>
        <dbReference type="SAM" id="MobiDB-lite"/>
    </source>
</evidence>
<dbReference type="InterPro" id="IPR036397">
    <property type="entry name" value="RNaseH_sf"/>
</dbReference>
<feature type="domain" description="Tc1-like transposase DDE" evidence="2">
    <location>
        <begin position="117"/>
        <end position="254"/>
    </location>
</feature>
<dbReference type="Pfam" id="PF13358">
    <property type="entry name" value="DDE_3"/>
    <property type="match status" value="1"/>
</dbReference>
<dbReference type="InterPro" id="IPR047655">
    <property type="entry name" value="Transpos_IS630-like"/>
</dbReference>
<proteinExistence type="predicted"/>
<evidence type="ECO:0000313" key="4">
    <source>
        <dbReference type="Proteomes" id="UP001059041"/>
    </source>
</evidence>